<gene>
    <name evidence="1" type="ORF">GJR95_20815</name>
</gene>
<evidence type="ECO:0000313" key="2">
    <source>
        <dbReference type="Proteomes" id="UP000464577"/>
    </source>
</evidence>
<organism evidence="1 2">
    <name type="scientific">Spirosoma endbachense</name>
    <dbReference type="NCBI Taxonomy" id="2666025"/>
    <lineage>
        <taxon>Bacteria</taxon>
        <taxon>Pseudomonadati</taxon>
        <taxon>Bacteroidota</taxon>
        <taxon>Cytophagia</taxon>
        <taxon>Cytophagales</taxon>
        <taxon>Cytophagaceae</taxon>
        <taxon>Spirosoma</taxon>
    </lineage>
</organism>
<keyword evidence="2" id="KW-1185">Reference proteome</keyword>
<evidence type="ECO:0000313" key="1">
    <source>
        <dbReference type="EMBL" id="QHV97298.1"/>
    </source>
</evidence>
<proteinExistence type="predicted"/>
<accession>A0A6P1VYB4</accession>
<reference evidence="1 2" key="1">
    <citation type="submission" date="2019-11" db="EMBL/GenBank/DDBJ databases">
        <title>Spirosoma endbachense sp. nov., isolated from a natural salt meadow.</title>
        <authorList>
            <person name="Rojas J."/>
            <person name="Ambika Manirajan B."/>
            <person name="Ratering S."/>
            <person name="Suarez C."/>
            <person name="Geissler-Plaum R."/>
            <person name="Schnell S."/>
        </authorList>
    </citation>
    <scope>NUCLEOTIDE SEQUENCE [LARGE SCALE GENOMIC DNA]</scope>
    <source>
        <strain evidence="1 2">I-24</strain>
    </source>
</reference>
<dbReference type="EMBL" id="CP045997">
    <property type="protein sequence ID" value="QHV97298.1"/>
    <property type="molecule type" value="Genomic_DNA"/>
</dbReference>
<sequence length="191" mass="22279">MNNNELLDELTANVESILPRLKKPVVLYRQTMDGFNSCDVSSDLKYRKNFTRFYRLRLPRTDCYDHYFELLERSKTNLDISIAGILAELQTKTGRIEASFASKLLATINPHQPVIDSIVLNRMGLRLPGYSESNRMQKVIDLYQVLQARFEDMKQDERFSGLKLNFMTAFPDCGFTDLKILDLLIWQLRED</sequence>
<dbReference type="KEGG" id="senf:GJR95_20815"/>
<dbReference type="RefSeq" id="WP_162387709.1">
    <property type="nucleotide sequence ID" value="NZ_CP045997.1"/>
</dbReference>
<dbReference type="AlphaFoldDB" id="A0A6P1VYB4"/>
<name>A0A6P1VYB4_9BACT</name>
<dbReference type="Proteomes" id="UP000464577">
    <property type="component" value="Chromosome"/>
</dbReference>
<protein>
    <submittedName>
        <fullName evidence="1">Uncharacterized protein</fullName>
    </submittedName>
</protein>